<organism evidence="2 3">
    <name type="scientific">Grimontia sedimenti</name>
    <dbReference type="NCBI Taxonomy" id="2711294"/>
    <lineage>
        <taxon>Bacteria</taxon>
        <taxon>Pseudomonadati</taxon>
        <taxon>Pseudomonadota</taxon>
        <taxon>Gammaproteobacteria</taxon>
        <taxon>Vibrionales</taxon>
        <taxon>Vibrionaceae</taxon>
        <taxon>Grimontia</taxon>
    </lineage>
</organism>
<keyword evidence="3" id="KW-1185">Reference proteome</keyword>
<sequence length="212" mass="24377">MLHDFILDYIVGYIEFELNDAVGNDDCGREIIEWCQEYSIELMTVEQYNESAGIADDAEDGPDMFEYNFTYLREVAIQELAPQIQIEVFNLLYADRCFLIEFNKLIANDIKDMMKEDYPFLLKRDGVVNRATYWPAWLKRALFCREKGLCAICKTDLSSLHHTTGKTAIDHMVPLNLGGVNDATNLQLLCEPCNLSKLGDEIVTTNLHPTFW</sequence>
<dbReference type="InterPro" id="IPR002711">
    <property type="entry name" value="HNH"/>
</dbReference>
<dbReference type="InterPro" id="IPR003615">
    <property type="entry name" value="HNH_nuc"/>
</dbReference>
<dbReference type="Proteomes" id="UP000473008">
    <property type="component" value="Unassembled WGS sequence"/>
</dbReference>
<gene>
    <name evidence="2" type="ORF">G5S52_17465</name>
</gene>
<keyword evidence="2" id="KW-0255">Endonuclease</keyword>
<feature type="domain" description="HNH nuclease" evidence="1">
    <location>
        <begin position="137"/>
        <end position="195"/>
    </location>
</feature>
<protein>
    <submittedName>
        <fullName evidence="2">HNH endonuclease</fullName>
    </submittedName>
</protein>
<accession>A0A6M1RGA7</accession>
<dbReference type="GO" id="GO:0004519">
    <property type="term" value="F:endonuclease activity"/>
    <property type="evidence" value="ECO:0007669"/>
    <property type="project" value="UniProtKB-KW"/>
</dbReference>
<comment type="caution">
    <text evidence="2">The sequence shown here is derived from an EMBL/GenBank/DDBJ whole genome shotgun (WGS) entry which is preliminary data.</text>
</comment>
<evidence type="ECO:0000313" key="2">
    <source>
        <dbReference type="EMBL" id="NGN99370.1"/>
    </source>
</evidence>
<evidence type="ECO:0000259" key="1">
    <source>
        <dbReference type="SMART" id="SM00507"/>
    </source>
</evidence>
<name>A0A6M1RGA7_9GAMM</name>
<evidence type="ECO:0000313" key="3">
    <source>
        <dbReference type="Proteomes" id="UP000473008"/>
    </source>
</evidence>
<dbReference type="AlphaFoldDB" id="A0A6M1RGA7"/>
<keyword evidence="2" id="KW-0378">Hydrolase</keyword>
<dbReference type="SMART" id="SM00507">
    <property type="entry name" value="HNHc"/>
    <property type="match status" value="1"/>
</dbReference>
<dbReference type="Gene3D" id="1.10.30.50">
    <property type="match status" value="1"/>
</dbReference>
<keyword evidence="2" id="KW-0540">Nuclease</keyword>
<proteinExistence type="predicted"/>
<dbReference type="Pfam" id="PF01844">
    <property type="entry name" value="HNH"/>
    <property type="match status" value="1"/>
</dbReference>
<dbReference type="RefSeq" id="WP_165016759.1">
    <property type="nucleotide sequence ID" value="NZ_JAALDL010000014.1"/>
</dbReference>
<reference evidence="2 3" key="1">
    <citation type="submission" date="2020-02" db="EMBL/GenBank/DDBJ databases">
        <title>The draft genome of Grimontia sedimenta sp. nov., isolated from benthic sediments near coral reefs south of Kuwait.</title>
        <authorList>
            <person name="Mahmoud H.M."/>
            <person name="Jose L."/>
            <person name="Eapen S."/>
        </authorList>
    </citation>
    <scope>NUCLEOTIDE SEQUENCE [LARGE SCALE GENOMIC DNA]</scope>
    <source>
        <strain evidence="2 3">S25</strain>
    </source>
</reference>
<dbReference type="EMBL" id="JAALDL010000014">
    <property type="protein sequence ID" value="NGN99370.1"/>
    <property type="molecule type" value="Genomic_DNA"/>
</dbReference>
<dbReference type="CDD" id="cd00085">
    <property type="entry name" value="HNHc"/>
    <property type="match status" value="1"/>
</dbReference>